<feature type="domain" description="CBS" evidence="2">
    <location>
        <begin position="8"/>
        <end position="68"/>
    </location>
</feature>
<dbReference type="CDD" id="cd02205">
    <property type="entry name" value="CBS_pair_SF"/>
    <property type="match status" value="1"/>
</dbReference>
<dbReference type="EMBL" id="JAUBDH010000004">
    <property type="protein sequence ID" value="MDW0109902.1"/>
    <property type="molecule type" value="Genomic_DNA"/>
</dbReference>
<dbReference type="InterPro" id="IPR046342">
    <property type="entry name" value="CBS_dom_sf"/>
</dbReference>
<reference evidence="3 4" key="1">
    <citation type="submission" date="2023-06" db="EMBL/GenBank/DDBJ databases">
        <title>Sporosarcina sp. nov., isolated from Korean traditional fermented seafood 'Jeotgal'.</title>
        <authorList>
            <person name="Yang A.-I."/>
            <person name="Shin N.-R."/>
        </authorList>
    </citation>
    <scope>NUCLEOTIDE SEQUENCE [LARGE SCALE GENOMIC DNA]</scope>
    <source>
        <strain evidence="3 4">KCTC3840</strain>
    </source>
</reference>
<keyword evidence="1" id="KW-0129">CBS domain</keyword>
<dbReference type="Pfam" id="PF00571">
    <property type="entry name" value="CBS"/>
    <property type="match status" value="1"/>
</dbReference>
<dbReference type="InterPro" id="IPR000644">
    <property type="entry name" value="CBS_dom"/>
</dbReference>
<evidence type="ECO:0000259" key="2">
    <source>
        <dbReference type="PROSITE" id="PS51371"/>
    </source>
</evidence>
<evidence type="ECO:0000256" key="1">
    <source>
        <dbReference type="PROSITE-ProRule" id="PRU00703"/>
    </source>
</evidence>
<dbReference type="PIRSF" id="PIRSF035040">
    <property type="entry name" value="UCP035040_CBS_Lmo0553"/>
    <property type="match status" value="1"/>
</dbReference>
<dbReference type="InterPro" id="IPR017036">
    <property type="entry name" value="Lmo0553-like"/>
</dbReference>
<dbReference type="Proteomes" id="UP001280629">
    <property type="component" value="Unassembled WGS sequence"/>
</dbReference>
<dbReference type="Gene3D" id="3.10.580.10">
    <property type="entry name" value="CBS-domain"/>
    <property type="match status" value="1"/>
</dbReference>
<protein>
    <submittedName>
        <fullName evidence="3">CBS domain-containing protein</fullName>
    </submittedName>
</protein>
<organism evidence="3 4">
    <name type="scientific">Sporosarcina aquimarina</name>
    <dbReference type="NCBI Taxonomy" id="114975"/>
    <lineage>
        <taxon>Bacteria</taxon>
        <taxon>Bacillati</taxon>
        <taxon>Bacillota</taxon>
        <taxon>Bacilli</taxon>
        <taxon>Bacillales</taxon>
        <taxon>Caryophanaceae</taxon>
        <taxon>Sporosarcina</taxon>
    </lineage>
</organism>
<keyword evidence="4" id="KW-1185">Reference proteome</keyword>
<name>A0ABU4FYW0_9BACL</name>
<accession>A0ABU4FYW0</accession>
<comment type="caution">
    <text evidence="3">The sequence shown here is derived from an EMBL/GenBank/DDBJ whole genome shotgun (WGS) entry which is preliminary data.</text>
</comment>
<dbReference type="PROSITE" id="PS51371">
    <property type="entry name" value="CBS"/>
    <property type="match status" value="1"/>
</dbReference>
<proteinExistence type="predicted"/>
<sequence length="210" mass="23614">MRVRDLFVERNYVTTVNDTDTAAQALEKIRKSGFRSVPVVDSNDNYKGMIYKIHLIEYLYEQNGNADETLDKIVKHQEDCIEENSSFLDALLKIKALPFIAVTDHGKLSGILTHNKIEGVFEDAFGVNTGGLNLTISSTEARGMIEKLARTLRGENIEGMLTLDNGSVLVRRVVLTLEGEKSESEIDALRTKLEKAGFRILQIERLEKKI</sequence>
<gene>
    <name evidence="3" type="ORF">QT716_07495</name>
</gene>
<evidence type="ECO:0000313" key="3">
    <source>
        <dbReference type="EMBL" id="MDW0109902.1"/>
    </source>
</evidence>
<dbReference type="SUPFAM" id="SSF54631">
    <property type="entry name" value="CBS-domain pair"/>
    <property type="match status" value="1"/>
</dbReference>
<evidence type="ECO:0000313" key="4">
    <source>
        <dbReference type="Proteomes" id="UP001280629"/>
    </source>
</evidence>
<dbReference type="SMART" id="SM00116">
    <property type="entry name" value="CBS"/>
    <property type="match status" value="1"/>
</dbReference>
<dbReference type="RefSeq" id="WP_317935458.1">
    <property type="nucleotide sequence ID" value="NZ_JAUBDH010000004.1"/>
</dbReference>